<evidence type="ECO:0000256" key="1">
    <source>
        <dbReference type="SAM" id="MobiDB-lite"/>
    </source>
</evidence>
<proteinExistence type="predicted"/>
<feature type="compositionally biased region" description="Polar residues" evidence="1">
    <location>
        <begin position="149"/>
        <end position="160"/>
    </location>
</feature>
<feature type="region of interest" description="Disordered" evidence="1">
    <location>
        <begin position="148"/>
        <end position="506"/>
    </location>
</feature>
<feature type="compositionally biased region" description="Basic and acidic residues" evidence="1">
    <location>
        <begin position="464"/>
        <end position="476"/>
    </location>
</feature>
<dbReference type="PANTHER" id="PTHR38700:SF1">
    <property type="entry name" value="PH DOMAIN-CONTAINING PROTEIN"/>
    <property type="match status" value="1"/>
</dbReference>
<comment type="caution">
    <text evidence="3">The sequence shown here is derived from an EMBL/GenBank/DDBJ whole genome shotgun (WGS) entry which is preliminary data.</text>
</comment>
<dbReference type="SUPFAM" id="SSF50729">
    <property type="entry name" value="PH domain-like"/>
    <property type="match status" value="1"/>
</dbReference>
<evidence type="ECO:0000313" key="3">
    <source>
        <dbReference type="EMBL" id="KAJ3487472.1"/>
    </source>
</evidence>
<dbReference type="SUPFAM" id="SSF54236">
    <property type="entry name" value="Ubiquitin-like"/>
    <property type="match status" value="1"/>
</dbReference>
<feature type="region of interest" description="Disordered" evidence="1">
    <location>
        <begin position="1369"/>
        <end position="1392"/>
    </location>
</feature>
<feature type="compositionally biased region" description="Basic and acidic residues" evidence="1">
    <location>
        <begin position="784"/>
        <end position="793"/>
    </location>
</feature>
<feature type="region of interest" description="Disordered" evidence="1">
    <location>
        <begin position="594"/>
        <end position="666"/>
    </location>
</feature>
<feature type="region of interest" description="Disordered" evidence="1">
    <location>
        <begin position="719"/>
        <end position="1112"/>
    </location>
</feature>
<feature type="compositionally biased region" description="Low complexity" evidence="1">
    <location>
        <begin position="227"/>
        <end position="248"/>
    </location>
</feature>
<keyword evidence="4" id="KW-1185">Reference proteome</keyword>
<feature type="compositionally biased region" description="Basic and acidic residues" evidence="1">
    <location>
        <begin position="1071"/>
        <end position="1086"/>
    </location>
</feature>
<organism evidence="3 4">
    <name type="scientific">Meripilus lineatus</name>
    <dbReference type="NCBI Taxonomy" id="2056292"/>
    <lineage>
        <taxon>Eukaryota</taxon>
        <taxon>Fungi</taxon>
        <taxon>Dikarya</taxon>
        <taxon>Basidiomycota</taxon>
        <taxon>Agaricomycotina</taxon>
        <taxon>Agaricomycetes</taxon>
        <taxon>Polyporales</taxon>
        <taxon>Meripilaceae</taxon>
        <taxon>Meripilus</taxon>
    </lineage>
</organism>
<dbReference type="InterPro" id="IPR029071">
    <property type="entry name" value="Ubiquitin-like_domsf"/>
</dbReference>
<feature type="compositionally biased region" description="Acidic residues" evidence="1">
    <location>
        <begin position="719"/>
        <end position="730"/>
    </location>
</feature>
<name>A0AAD5YFL0_9APHY</name>
<feature type="compositionally biased region" description="Basic residues" evidence="1">
    <location>
        <begin position="987"/>
        <end position="999"/>
    </location>
</feature>
<feature type="compositionally biased region" description="Basic and acidic residues" evidence="1">
    <location>
        <begin position="1048"/>
        <end position="1061"/>
    </location>
</feature>
<feature type="compositionally biased region" description="Low complexity" evidence="1">
    <location>
        <begin position="323"/>
        <end position="342"/>
    </location>
</feature>
<feature type="compositionally biased region" description="Low complexity" evidence="1">
    <location>
        <begin position="1036"/>
        <end position="1047"/>
    </location>
</feature>
<protein>
    <recommendedName>
        <fullName evidence="2">PH domain-containing protein</fullName>
    </recommendedName>
</protein>
<dbReference type="Gene3D" id="3.10.20.90">
    <property type="entry name" value="Phosphatidylinositol 3-kinase Catalytic Subunit, Chain A, domain 1"/>
    <property type="match status" value="1"/>
</dbReference>
<reference evidence="3" key="1">
    <citation type="submission" date="2022-07" db="EMBL/GenBank/DDBJ databases">
        <title>Genome Sequence of Physisporinus lineatus.</title>
        <authorList>
            <person name="Buettner E."/>
        </authorList>
    </citation>
    <scope>NUCLEOTIDE SEQUENCE</scope>
    <source>
        <strain evidence="3">VT162</strain>
    </source>
</reference>
<accession>A0AAD5YFL0</accession>
<feature type="region of interest" description="Disordered" evidence="1">
    <location>
        <begin position="1"/>
        <end position="37"/>
    </location>
</feature>
<feature type="compositionally biased region" description="Low complexity" evidence="1">
    <location>
        <begin position="594"/>
        <end position="628"/>
    </location>
</feature>
<feature type="compositionally biased region" description="Gly residues" evidence="1">
    <location>
        <begin position="757"/>
        <end position="783"/>
    </location>
</feature>
<feature type="domain" description="PH" evidence="2">
    <location>
        <begin position="1215"/>
        <end position="1321"/>
    </location>
</feature>
<feature type="compositionally biased region" description="Low complexity" evidence="1">
    <location>
        <begin position="648"/>
        <end position="659"/>
    </location>
</feature>
<dbReference type="CDD" id="cd00821">
    <property type="entry name" value="PH"/>
    <property type="match status" value="1"/>
</dbReference>
<dbReference type="PANTHER" id="PTHR38700">
    <property type="entry name" value="YALI0E22418P"/>
    <property type="match status" value="1"/>
</dbReference>
<dbReference type="InterPro" id="IPR011993">
    <property type="entry name" value="PH-like_dom_sf"/>
</dbReference>
<evidence type="ECO:0000313" key="4">
    <source>
        <dbReference type="Proteomes" id="UP001212997"/>
    </source>
</evidence>
<feature type="compositionally biased region" description="Polar residues" evidence="1">
    <location>
        <begin position="87"/>
        <end position="98"/>
    </location>
</feature>
<dbReference type="Gene3D" id="2.30.29.30">
    <property type="entry name" value="Pleckstrin-homology domain (PH domain)/Phosphotyrosine-binding domain (PTB)"/>
    <property type="match status" value="1"/>
</dbReference>
<sequence>MASSDPLERTPRSKPPPPYLRDLLKGPHIPSEPSKPSFVASENFRIAFVDYTPEDASLDSPFQVGSYPRLDSEGPGDSDDYLAFAALSTTTPSQNSYSPQLTPPEEPTTQTPEQYSTGQHPLSPGEYPTITMVKKRRSLQSIFIPPFFQPTSLTEASPNRATRLRSHSAAATTTSHYPLPPPIPINSGQPISVPSSLTSPRNSPPSDLLDDDPFANLNPGPSVINHTSNRARSRSLALPRLTTSLGSPSEPPPPTPRSPLSQPAVPGPSFSQSLGYTAPVAQSDIVPSPPPSSIQEKKSRSLRGPWSPGQGQARPAHTRPAFRSRPSLPSLRSLAEGQVVTPRVRRGRVGARLPSEPWDSQGSDLSTSESEASESPSPRPSHFRRPSNLETIRDSRFYNAAGDPTDELVEQLPEPVLEEPSSPVPPPSVPPHENVSSFERSYQGRAGVPQLLRARSEPYPSSRHAMDLSSHSREFTSETVSSSGSSSSSGSAFSAPSLTTSPESLVPCDASYSTIFSHRRTARSIDTELESNLEYDYTDTLMSLNSSPDLDAIGYTDPSITDGFQPGSSADTIRSVPIHQRSMSNLSETIDWAPTMSGLPLSPTSTSSSSRSSGGPPSYEASSSEEYGVGYGRDFMSMHSDSSEEHLPSPSLSRSSSLGGERRTSSFSTRSYGFFSLRAPHNSLYDIEDEGSFEIDDDVSDQDSTERVSTLFSLDEETLVQDSSVEEAVDGGEGSGRRGDVSQYNGHSSGYGDQGRWNGGSNGGGGSSWGGGGGYGNGSGGGRRGNDGDDRWNRRPTGRTNVSASKDSDTSEDEETDKFGQASPRSGRRAKQASDSAASTDDDVPLAQQIPTALRASEDHPSSDKSPHAADQAEVPASPRPTTRPRTKTLPSKPTSPFILKDLTAKLLDVQAGGSSGGSSGSRSRRPSAEHLPPPVTPLRQFASPSRPSFENSPRQSKSQNPLLDPTVGFPRSPAADTYGSDAVRARTLRPSKSFHRPRTANGEIEHLVPPVPIDPVVKLSRSATTVGKRPHELQPLSSPLFSPFSPVHKDDERPRMDRSKSTRSTSRGPSFDRSRRPSYEQDNHRPPLPKHPSADRSPVPPPLPTPKPEPTWTQRIFVGSLQTFCQVEVKASTTAGDLLRLLESQSVFPDGSRRGWMMFEVCQDFGMERPIRSLELLTHISSSWNSDKTVNAFMAKKTNLAHTLSSKLVPSSSPMCHGQIQYEHKRGKWQKRYLELREHGLWLAKKDTGKDQVFLCSLQNFDAYLVTRVYKSPKSFVFAVKSTDNLSYFENTDDYMHVFSCETRDGINWLEKILLARSYILYQERNVLTTAHATPSAMTSGISQGASLSRAGTRKHQRPVQPLLNFASASSAADAPPPQVFEPGSLLGKRA</sequence>
<dbReference type="InterPro" id="IPR001849">
    <property type="entry name" value="PH_domain"/>
</dbReference>
<dbReference type="EMBL" id="JANAWD010000091">
    <property type="protein sequence ID" value="KAJ3487472.1"/>
    <property type="molecule type" value="Genomic_DNA"/>
</dbReference>
<gene>
    <name evidence="3" type="ORF">NLI96_g3513</name>
</gene>
<feature type="compositionally biased region" description="Polar residues" evidence="1">
    <location>
        <begin position="186"/>
        <end position="201"/>
    </location>
</feature>
<feature type="compositionally biased region" description="Low complexity" evidence="1">
    <location>
        <begin position="477"/>
        <end position="497"/>
    </location>
</feature>
<feature type="compositionally biased region" description="Pro residues" evidence="1">
    <location>
        <begin position="1099"/>
        <end position="1110"/>
    </location>
</feature>
<feature type="compositionally biased region" description="Basic and acidic residues" evidence="1">
    <location>
        <begin position="856"/>
        <end position="868"/>
    </location>
</feature>
<evidence type="ECO:0000259" key="2">
    <source>
        <dbReference type="SMART" id="SM00233"/>
    </source>
</evidence>
<feature type="compositionally biased region" description="Low complexity" evidence="1">
    <location>
        <begin position="410"/>
        <end position="421"/>
    </location>
</feature>
<feature type="region of interest" description="Disordered" evidence="1">
    <location>
        <begin position="55"/>
        <end position="127"/>
    </location>
</feature>
<dbReference type="SMART" id="SM00233">
    <property type="entry name" value="PH"/>
    <property type="match status" value="1"/>
</dbReference>
<feature type="compositionally biased region" description="Low complexity" evidence="1">
    <location>
        <begin position="363"/>
        <end position="376"/>
    </location>
</feature>
<feature type="compositionally biased region" description="Basic and acidic residues" evidence="1">
    <location>
        <begin position="1"/>
        <end position="11"/>
    </location>
</feature>
<feature type="compositionally biased region" description="Low complexity" evidence="1">
    <location>
        <begin position="888"/>
        <end position="897"/>
    </location>
</feature>
<dbReference type="Proteomes" id="UP001212997">
    <property type="component" value="Unassembled WGS sequence"/>
</dbReference>
<feature type="compositionally biased region" description="Polar residues" evidence="1">
    <location>
        <begin position="943"/>
        <end position="962"/>
    </location>
</feature>